<reference evidence="1" key="1">
    <citation type="submission" date="2018-01" db="EMBL/GenBank/DDBJ databases">
        <authorList>
            <person name="Krukenberg V."/>
        </authorList>
    </citation>
    <scope>NUCLEOTIDE SEQUENCE</scope>
    <source>
        <strain evidence="1">E20ANME2</strain>
    </source>
</reference>
<proteinExistence type="predicted"/>
<dbReference type="EMBL" id="PQXF01000074">
    <property type="protein sequence ID" value="PXF57019.1"/>
    <property type="molecule type" value="Genomic_DNA"/>
</dbReference>
<dbReference type="Proteomes" id="UP000248329">
    <property type="component" value="Unassembled WGS sequence"/>
</dbReference>
<accession>A0AC61KYK1</accession>
<gene>
    <name evidence="1" type="ORF">C4B59_15995</name>
</gene>
<organism evidence="1 2">
    <name type="scientific">Candidatus Methanogaster sp</name>
    <dbReference type="NCBI Taxonomy" id="3386292"/>
    <lineage>
        <taxon>Archaea</taxon>
        <taxon>Methanobacteriati</taxon>
        <taxon>Methanobacteriota</taxon>
        <taxon>Stenosarchaea group</taxon>
        <taxon>Methanomicrobia</taxon>
        <taxon>Methanosarcinales</taxon>
        <taxon>ANME-2 cluster</taxon>
        <taxon>Candidatus Methanogasteraceae</taxon>
        <taxon>Candidatus Methanogaster</taxon>
    </lineage>
</organism>
<protein>
    <submittedName>
        <fullName evidence="1">Uncharacterized protein</fullName>
    </submittedName>
</protein>
<evidence type="ECO:0000313" key="2">
    <source>
        <dbReference type="Proteomes" id="UP000248329"/>
    </source>
</evidence>
<name>A0AC61KYK1_9EURY</name>
<evidence type="ECO:0000313" key="1">
    <source>
        <dbReference type="EMBL" id="PXF57019.1"/>
    </source>
</evidence>
<comment type="caution">
    <text evidence="1">The sequence shown here is derived from an EMBL/GenBank/DDBJ whole genome shotgun (WGS) entry which is preliminary data.</text>
</comment>
<sequence length="131" mass="14802">MSYEKEVRFGKPEPLPKNRDAVEYQFPFTVVDSSLIGSPEEESETKQHSVKVCITGVLVACWRLSRPDLVKVLFEYGKRHIAEKLEGGTLSDKEELYLSTSNYPDECPFDPSMISDPSQTSINVTNPEKKS</sequence>